<name>A0A7W8M5I3_9FIRM</name>
<gene>
    <name evidence="2" type="ORF">HNP82_002396</name>
</gene>
<dbReference type="GO" id="GO:0003824">
    <property type="term" value="F:catalytic activity"/>
    <property type="evidence" value="ECO:0007669"/>
    <property type="project" value="InterPro"/>
</dbReference>
<comment type="caution">
    <text evidence="2">The sequence shown here is derived from an EMBL/GenBank/DDBJ whole genome shotgun (WGS) entry which is preliminary data.</text>
</comment>
<protein>
    <submittedName>
        <fullName evidence="2">Thiamine pyrophosphate-dependent acetolactate synthase large subunit-like protein</fullName>
    </submittedName>
</protein>
<dbReference type="SUPFAM" id="SSF52518">
    <property type="entry name" value="Thiamin diphosphate-binding fold (THDP-binding)"/>
    <property type="match status" value="1"/>
</dbReference>
<organism evidence="2 3">
    <name type="scientific">Catenibacillus scindens</name>
    <dbReference type="NCBI Taxonomy" id="673271"/>
    <lineage>
        <taxon>Bacteria</taxon>
        <taxon>Bacillati</taxon>
        <taxon>Bacillota</taxon>
        <taxon>Clostridia</taxon>
        <taxon>Lachnospirales</taxon>
        <taxon>Lachnospiraceae</taxon>
        <taxon>Catenibacillus</taxon>
    </lineage>
</organism>
<dbReference type="RefSeq" id="WP_183775038.1">
    <property type="nucleotide sequence ID" value="NZ_JACHFW010000010.1"/>
</dbReference>
<dbReference type="GO" id="GO:0030976">
    <property type="term" value="F:thiamine pyrophosphate binding"/>
    <property type="evidence" value="ECO:0007669"/>
    <property type="project" value="InterPro"/>
</dbReference>
<evidence type="ECO:0000313" key="2">
    <source>
        <dbReference type="EMBL" id="MBB5265253.1"/>
    </source>
</evidence>
<reference evidence="2 3" key="1">
    <citation type="submission" date="2020-08" db="EMBL/GenBank/DDBJ databases">
        <title>Genomic Encyclopedia of Type Strains, Phase IV (KMG-IV): sequencing the most valuable type-strain genomes for metagenomic binning, comparative biology and taxonomic classification.</title>
        <authorList>
            <person name="Goeker M."/>
        </authorList>
    </citation>
    <scope>NUCLEOTIDE SEQUENCE [LARGE SCALE GENOMIC DNA]</scope>
    <source>
        <strain evidence="2 3">DSM 106146</strain>
    </source>
</reference>
<dbReference type="Gene3D" id="3.40.50.970">
    <property type="match status" value="1"/>
</dbReference>
<accession>A0A7W8M5I3</accession>
<dbReference type="Pfam" id="PF02775">
    <property type="entry name" value="TPP_enzyme_C"/>
    <property type="match status" value="1"/>
</dbReference>
<dbReference type="InterPro" id="IPR029061">
    <property type="entry name" value="THDP-binding"/>
</dbReference>
<keyword evidence="3" id="KW-1185">Reference proteome</keyword>
<proteinExistence type="predicted"/>
<sequence length="53" mass="5855">MDIDQPVISFSDLAQSMGVKGCQVKEPSLLADTIREAMDSNEPRVVEVFIESK</sequence>
<feature type="domain" description="Thiamine pyrophosphate enzyme TPP-binding" evidence="1">
    <location>
        <begin position="6"/>
        <end position="48"/>
    </location>
</feature>
<dbReference type="EMBL" id="JACHFW010000010">
    <property type="protein sequence ID" value="MBB5265253.1"/>
    <property type="molecule type" value="Genomic_DNA"/>
</dbReference>
<evidence type="ECO:0000259" key="1">
    <source>
        <dbReference type="Pfam" id="PF02775"/>
    </source>
</evidence>
<dbReference type="Proteomes" id="UP000543642">
    <property type="component" value="Unassembled WGS sequence"/>
</dbReference>
<evidence type="ECO:0000313" key="3">
    <source>
        <dbReference type="Proteomes" id="UP000543642"/>
    </source>
</evidence>
<dbReference type="AlphaFoldDB" id="A0A7W8M5I3"/>
<dbReference type="InterPro" id="IPR011766">
    <property type="entry name" value="TPP_enzyme_TPP-bd"/>
</dbReference>